<evidence type="ECO:0000256" key="1">
    <source>
        <dbReference type="SAM" id="Phobius"/>
    </source>
</evidence>
<evidence type="ECO:0000313" key="2">
    <source>
        <dbReference type="EMBL" id="KDQ28497.1"/>
    </source>
</evidence>
<gene>
    <name evidence="2" type="ORF">PLEOSDRAFT_1084210</name>
</gene>
<proteinExistence type="predicted"/>
<keyword evidence="1" id="KW-0472">Membrane</keyword>
<name>A0A067NWH3_PLEO1</name>
<dbReference type="VEuPathDB" id="FungiDB:PLEOSDRAFT_1084210"/>
<feature type="transmembrane region" description="Helical" evidence="1">
    <location>
        <begin position="12"/>
        <end position="34"/>
    </location>
</feature>
<keyword evidence="1" id="KW-0812">Transmembrane</keyword>
<organism evidence="2 3">
    <name type="scientific">Pleurotus ostreatus (strain PC15)</name>
    <name type="common">Oyster mushroom</name>
    <dbReference type="NCBI Taxonomy" id="1137138"/>
    <lineage>
        <taxon>Eukaryota</taxon>
        <taxon>Fungi</taxon>
        <taxon>Dikarya</taxon>
        <taxon>Basidiomycota</taxon>
        <taxon>Agaricomycotina</taxon>
        <taxon>Agaricomycetes</taxon>
        <taxon>Agaricomycetidae</taxon>
        <taxon>Agaricales</taxon>
        <taxon>Pleurotineae</taxon>
        <taxon>Pleurotaceae</taxon>
        <taxon>Pleurotus</taxon>
    </lineage>
</organism>
<accession>A0A067NWH3</accession>
<sequence>MYDPIKTSLGALHISSGISAFFLGCLVLQAYRYFSDYPRDSKWIKSLIALMLLSELALHMTITEVSYIMTIIHAGDPFVFLHISSSQLAPPLFLSVLAIPMNEIFYYWRIYRLNQEAGPTAHYVDGLIPQMLSFILVRVPPSKLDVSADLWIA</sequence>
<reference evidence="3" key="1">
    <citation type="journal article" date="2014" name="Proc. Natl. Acad. Sci. U.S.A.">
        <title>Extensive sampling of basidiomycete genomes demonstrates inadequacy of the white-rot/brown-rot paradigm for wood decay fungi.</title>
        <authorList>
            <person name="Riley R."/>
            <person name="Salamov A.A."/>
            <person name="Brown D.W."/>
            <person name="Nagy L.G."/>
            <person name="Floudas D."/>
            <person name="Held B.W."/>
            <person name="Levasseur A."/>
            <person name="Lombard V."/>
            <person name="Morin E."/>
            <person name="Otillar R."/>
            <person name="Lindquist E.A."/>
            <person name="Sun H."/>
            <person name="LaButti K.M."/>
            <person name="Schmutz J."/>
            <person name="Jabbour D."/>
            <person name="Luo H."/>
            <person name="Baker S.E."/>
            <person name="Pisabarro A.G."/>
            <person name="Walton J.D."/>
            <person name="Blanchette R.A."/>
            <person name="Henrissat B."/>
            <person name="Martin F."/>
            <person name="Cullen D."/>
            <person name="Hibbett D.S."/>
            <person name="Grigoriev I.V."/>
        </authorList>
    </citation>
    <scope>NUCLEOTIDE SEQUENCE [LARGE SCALE GENOMIC DNA]</scope>
    <source>
        <strain evidence="3">PC15</strain>
    </source>
</reference>
<evidence type="ECO:0000313" key="3">
    <source>
        <dbReference type="Proteomes" id="UP000027073"/>
    </source>
</evidence>
<protein>
    <recommendedName>
        <fullName evidence="4">EXPERA domain-containing protein</fullName>
    </recommendedName>
</protein>
<dbReference type="Proteomes" id="UP000027073">
    <property type="component" value="Unassembled WGS sequence"/>
</dbReference>
<dbReference type="PROSITE" id="PS51257">
    <property type="entry name" value="PROKAR_LIPOPROTEIN"/>
    <property type="match status" value="1"/>
</dbReference>
<dbReference type="InParanoid" id="A0A067NWH3"/>
<evidence type="ECO:0008006" key="4">
    <source>
        <dbReference type="Google" id="ProtNLM"/>
    </source>
</evidence>
<dbReference type="AlphaFoldDB" id="A0A067NWH3"/>
<feature type="transmembrane region" description="Helical" evidence="1">
    <location>
        <begin position="46"/>
        <end position="68"/>
    </location>
</feature>
<dbReference type="EMBL" id="KL198008">
    <property type="protein sequence ID" value="KDQ28497.1"/>
    <property type="molecule type" value="Genomic_DNA"/>
</dbReference>
<feature type="transmembrane region" description="Helical" evidence="1">
    <location>
        <begin position="88"/>
        <end position="108"/>
    </location>
</feature>
<dbReference type="HOGENOM" id="CLU_1714066_0_0_1"/>
<keyword evidence="1" id="KW-1133">Transmembrane helix</keyword>